<dbReference type="AlphaFoldDB" id="A0A6A6SPZ3"/>
<dbReference type="Proteomes" id="UP000799324">
    <property type="component" value="Unassembled WGS sequence"/>
</dbReference>
<dbReference type="EMBL" id="MU004474">
    <property type="protein sequence ID" value="KAF2649915.1"/>
    <property type="molecule type" value="Genomic_DNA"/>
</dbReference>
<evidence type="ECO:0000313" key="3">
    <source>
        <dbReference type="EMBL" id="KAF2649915.1"/>
    </source>
</evidence>
<name>A0A6A6SPZ3_9PLEO</name>
<sequence length="484" mass="54994">MGLFNALPDDVLLEILVQLQHNRQDLAVLTLVSRRLCPLARRILYRHVGNLPRRRQELLIKVLEDRPDLRVHTHSCAPIVINQDGTVNHDSFNYVALFPNLVELRLIRKSLAIAPDDGSSELMLTSQRRGPSYECQFLDDLPLVSLKKIQLDAGHDAGPRGSSGFTITEILRCMQFPKLRTLKAYQLGVLEDGLSTSLPAQKSNITSLELTGSSLWSVKASLIHTLLLCCTQLRRLCCQVPMETRANAFGPTRLLEDISPAALRNMLEPVRQSLEELYLRNRPWGVSYDDTKLDLSDFSRLEVLQLPSPCLLPPGRPCEGRKNLHYYLPPRLKQLHLDFARTSGIFYYHGDPDFKSQRPSSMLADRYDWLFQFPEDKSDYYPHLQSISMIDPPGSSGWRDWVQAKWQPPPYVATSFAERGIKLDIRISTPHPDQAPEAWKSEDPSRWPKPSLRPWDFDGVQGPSIEPEDTESLLKSLFGMGPGQ</sequence>
<dbReference type="Pfam" id="PF12937">
    <property type="entry name" value="F-box-like"/>
    <property type="match status" value="1"/>
</dbReference>
<evidence type="ECO:0000313" key="4">
    <source>
        <dbReference type="Proteomes" id="UP000799324"/>
    </source>
</evidence>
<proteinExistence type="predicted"/>
<evidence type="ECO:0000256" key="1">
    <source>
        <dbReference type="SAM" id="MobiDB-lite"/>
    </source>
</evidence>
<feature type="domain" description="F-box" evidence="2">
    <location>
        <begin position="4"/>
        <end position="48"/>
    </location>
</feature>
<gene>
    <name evidence="3" type="ORF">K491DRAFT_783005</name>
</gene>
<dbReference type="InterPro" id="IPR001810">
    <property type="entry name" value="F-box_dom"/>
</dbReference>
<organism evidence="3 4">
    <name type="scientific">Lophiostoma macrostomum CBS 122681</name>
    <dbReference type="NCBI Taxonomy" id="1314788"/>
    <lineage>
        <taxon>Eukaryota</taxon>
        <taxon>Fungi</taxon>
        <taxon>Dikarya</taxon>
        <taxon>Ascomycota</taxon>
        <taxon>Pezizomycotina</taxon>
        <taxon>Dothideomycetes</taxon>
        <taxon>Pleosporomycetidae</taxon>
        <taxon>Pleosporales</taxon>
        <taxon>Lophiostomataceae</taxon>
        <taxon>Lophiostoma</taxon>
    </lineage>
</organism>
<evidence type="ECO:0000259" key="2">
    <source>
        <dbReference type="Pfam" id="PF12937"/>
    </source>
</evidence>
<dbReference type="OrthoDB" id="3792203at2759"/>
<feature type="region of interest" description="Disordered" evidence="1">
    <location>
        <begin position="428"/>
        <end position="471"/>
    </location>
</feature>
<protein>
    <recommendedName>
        <fullName evidence="2">F-box domain-containing protein</fullName>
    </recommendedName>
</protein>
<keyword evidence="4" id="KW-1185">Reference proteome</keyword>
<accession>A0A6A6SPZ3</accession>
<reference evidence="3" key="1">
    <citation type="journal article" date="2020" name="Stud. Mycol.">
        <title>101 Dothideomycetes genomes: a test case for predicting lifestyles and emergence of pathogens.</title>
        <authorList>
            <person name="Haridas S."/>
            <person name="Albert R."/>
            <person name="Binder M."/>
            <person name="Bloem J."/>
            <person name="Labutti K."/>
            <person name="Salamov A."/>
            <person name="Andreopoulos B."/>
            <person name="Baker S."/>
            <person name="Barry K."/>
            <person name="Bills G."/>
            <person name="Bluhm B."/>
            <person name="Cannon C."/>
            <person name="Castanera R."/>
            <person name="Culley D."/>
            <person name="Daum C."/>
            <person name="Ezra D."/>
            <person name="Gonzalez J."/>
            <person name="Henrissat B."/>
            <person name="Kuo A."/>
            <person name="Liang C."/>
            <person name="Lipzen A."/>
            <person name="Lutzoni F."/>
            <person name="Magnuson J."/>
            <person name="Mondo S."/>
            <person name="Nolan M."/>
            <person name="Ohm R."/>
            <person name="Pangilinan J."/>
            <person name="Park H.-J."/>
            <person name="Ramirez L."/>
            <person name="Alfaro M."/>
            <person name="Sun H."/>
            <person name="Tritt A."/>
            <person name="Yoshinaga Y."/>
            <person name="Zwiers L.-H."/>
            <person name="Turgeon B."/>
            <person name="Goodwin S."/>
            <person name="Spatafora J."/>
            <person name="Crous P."/>
            <person name="Grigoriev I."/>
        </authorList>
    </citation>
    <scope>NUCLEOTIDE SEQUENCE</scope>
    <source>
        <strain evidence="3">CBS 122681</strain>
    </source>
</reference>